<organism evidence="2 3">
    <name type="scientific">Acidiluteibacter ferrifornacis</name>
    <dbReference type="NCBI Taxonomy" id="2692424"/>
    <lineage>
        <taxon>Bacteria</taxon>
        <taxon>Pseudomonadati</taxon>
        <taxon>Bacteroidota</taxon>
        <taxon>Flavobacteriia</taxon>
        <taxon>Flavobacteriales</taxon>
        <taxon>Cryomorphaceae</taxon>
        <taxon>Acidiluteibacter</taxon>
    </lineage>
</organism>
<keyword evidence="3" id="KW-1185">Reference proteome</keyword>
<gene>
    <name evidence="2" type="ORF">GQN54_11085</name>
</gene>
<dbReference type="AlphaFoldDB" id="A0A6N9NLC6"/>
<accession>A0A6N9NLC6</accession>
<dbReference type="RefSeq" id="WP_160633612.1">
    <property type="nucleotide sequence ID" value="NZ_WWNE01000008.1"/>
</dbReference>
<feature type="domain" description="Glycosyltransferase 2-like" evidence="1">
    <location>
        <begin position="4"/>
        <end position="138"/>
    </location>
</feature>
<reference evidence="2 3" key="1">
    <citation type="submission" date="2019-12" db="EMBL/GenBank/DDBJ databases">
        <authorList>
            <person name="Zhao J."/>
        </authorList>
    </citation>
    <scope>NUCLEOTIDE SEQUENCE [LARGE SCALE GENOMIC DNA]</scope>
    <source>
        <strain evidence="2 3">S-15</strain>
    </source>
</reference>
<keyword evidence="2" id="KW-0808">Transferase</keyword>
<name>A0A6N9NLC6_9FLAO</name>
<dbReference type="GO" id="GO:0016740">
    <property type="term" value="F:transferase activity"/>
    <property type="evidence" value="ECO:0007669"/>
    <property type="project" value="UniProtKB-KW"/>
</dbReference>
<evidence type="ECO:0000313" key="3">
    <source>
        <dbReference type="Proteomes" id="UP000470771"/>
    </source>
</evidence>
<dbReference type="Gene3D" id="3.90.550.10">
    <property type="entry name" value="Spore Coat Polysaccharide Biosynthesis Protein SpsA, Chain A"/>
    <property type="match status" value="1"/>
</dbReference>
<dbReference type="SUPFAM" id="SSF53448">
    <property type="entry name" value="Nucleotide-diphospho-sugar transferases"/>
    <property type="match status" value="1"/>
</dbReference>
<dbReference type="InterPro" id="IPR050834">
    <property type="entry name" value="Glycosyltransf_2"/>
</dbReference>
<dbReference type="Proteomes" id="UP000470771">
    <property type="component" value="Unassembled WGS sequence"/>
</dbReference>
<dbReference type="InterPro" id="IPR029044">
    <property type="entry name" value="Nucleotide-diphossugar_trans"/>
</dbReference>
<dbReference type="PANTHER" id="PTHR43685:SF2">
    <property type="entry name" value="GLYCOSYLTRANSFERASE 2-LIKE DOMAIN-CONTAINING PROTEIN"/>
    <property type="match status" value="1"/>
</dbReference>
<dbReference type="InterPro" id="IPR001173">
    <property type="entry name" value="Glyco_trans_2-like"/>
</dbReference>
<proteinExistence type="predicted"/>
<dbReference type="EMBL" id="WWNE01000008">
    <property type="protein sequence ID" value="NBG66659.1"/>
    <property type="molecule type" value="Genomic_DNA"/>
</dbReference>
<comment type="caution">
    <text evidence="2">The sequence shown here is derived from an EMBL/GenBank/DDBJ whole genome shotgun (WGS) entry which is preliminary data.</text>
</comment>
<evidence type="ECO:0000259" key="1">
    <source>
        <dbReference type="Pfam" id="PF00535"/>
    </source>
</evidence>
<sequence length="249" mass="28366">MKISIITVCYNSAKTIQDCIQSVVNQSYPDVEYILIDGQSTDNTLEIVHSFGNKISQVISEQDKGMYDAINKGIKLATGDIIGILNSDDMYVDELVLSEVVQKMIATNADALYADLNYVDQMDTNKVIRYWKSGEYKKGSFLSGWMPPHPTFFIKKEFYSQYGGYSLDLVSAADYELMLRMIHKNSAKMAYLPRVIVNMRVGGMSNSSLSNRLRANKEDRKAWDMNGLTPRSFTLLFKPLRKLIQYVKR</sequence>
<evidence type="ECO:0000313" key="2">
    <source>
        <dbReference type="EMBL" id="NBG66659.1"/>
    </source>
</evidence>
<dbReference type="CDD" id="cd06433">
    <property type="entry name" value="GT_2_WfgS_like"/>
    <property type="match status" value="1"/>
</dbReference>
<protein>
    <submittedName>
        <fullName evidence="2">Glycosyltransferase</fullName>
    </submittedName>
</protein>
<dbReference type="PANTHER" id="PTHR43685">
    <property type="entry name" value="GLYCOSYLTRANSFERASE"/>
    <property type="match status" value="1"/>
</dbReference>
<dbReference type="Pfam" id="PF00535">
    <property type="entry name" value="Glycos_transf_2"/>
    <property type="match status" value="1"/>
</dbReference>